<dbReference type="HOGENOM" id="CLU_365327_0_0_1"/>
<dbReference type="KEGG" id="vda:VDAG_00358"/>
<feature type="compositionally biased region" description="Low complexity" evidence="2">
    <location>
        <begin position="692"/>
        <end position="712"/>
    </location>
</feature>
<dbReference type="GO" id="GO:0005759">
    <property type="term" value="C:mitochondrial matrix"/>
    <property type="evidence" value="ECO:0007669"/>
    <property type="project" value="TreeGrafter"/>
</dbReference>
<evidence type="ECO:0000256" key="2">
    <source>
        <dbReference type="SAM" id="MobiDB-lite"/>
    </source>
</evidence>
<keyword evidence="1" id="KW-0547">Nucleotide-binding</keyword>
<dbReference type="InterPro" id="IPR001650">
    <property type="entry name" value="Helicase_C-like"/>
</dbReference>
<dbReference type="EMBL" id="DS572695">
    <property type="protein sequence ID" value="EGY13676.1"/>
    <property type="molecule type" value="Genomic_DNA"/>
</dbReference>
<accession>G2WS25</accession>
<keyword evidence="1" id="KW-0067">ATP-binding</keyword>
<dbReference type="Proteomes" id="UP000001611">
    <property type="component" value="Chromosome 2"/>
</dbReference>
<feature type="domain" description="Helicase C-terminal" evidence="3">
    <location>
        <begin position="149"/>
        <end position="305"/>
    </location>
</feature>
<sequence>MGSLHASGIADITIASLQSITSKDRLQKFDPARFKLVLVDEAHHIVAPGYMRILKHFDLDAKKSHSPALVGVSATFSRFDGLKLGAAIDQIVYHKDYVDMIGEKWLSDVVFTTVKSTADISRVKNGVNGDFQAGELSRVVNTDQINEITVRSWLARAQGRRSTLVFCVDLAHVAGLTQKFRRFGLDARFVTGDTPTTERSEILRAFRNGEFPVLVNCGVFTEGTDIPNIDCIVLARPTRSRNLLVQMIGRGMRLHAGKTNCHIIDMVSSLETGIVTTPTLFGLDPGELLERASMDDIKSSKERKDDETHRRQAAYSDTSTAGSSPESMSISFTEYSSVYDLIEDTSGEKHIRSMSQYAWVQVGQDKYVLCAPNGSFIRLERIENHSDPSKPLFHAVEMRALPPEISKSPYAAPRELLQATTFADAVHGSDKYASEAFPHVFIHRYQSWRKKPPTQGQIDFLNKMRPKDEPLAEGEITKGQATDMITKIKHEFIRSTSLLLYTITSLRETDQYHEDLLRAIYDRLELVHQRLEHLEALTAIHMETSRQPMDKLERSNSSPEDSNLSTRNDDGHALRKPSINHAHLAQRLSRLPGGETLKNAAGCFTQDISSLVRDAFTGTEVIETGAPMRPEQLEGSENLLQKTQNSAQEGIADPLQRPPVDDSSDGYPALSAATDKETLGGSMLATAGGNNSPSLSSSPSSSDYDSEAISYSDWISRDDSMYGKRPSERSPSPLPDRRTHCCERKAALLRRKQRIVNGADLDSS</sequence>
<keyword evidence="5" id="KW-1185">Reference proteome</keyword>
<dbReference type="eggNOG" id="ENOG502QT4U">
    <property type="taxonomic scope" value="Eukaryota"/>
</dbReference>
<dbReference type="GO" id="GO:0032042">
    <property type="term" value="P:mitochondrial DNA metabolic process"/>
    <property type="evidence" value="ECO:0007669"/>
    <property type="project" value="TreeGrafter"/>
</dbReference>
<dbReference type="PANTHER" id="PTHR47396">
    <property type="entry name" value="TYPE I RESTRICTION ENZYME ECOKI R PROTEIN"/>
    <property type="match status" value="1"/>
</dbReference>
<dbReference type="SMART" id="SM00490">
    <property type="entry name" value="HELICc"/>
    <property type="match status" value="1"/>
</dbReference>
<dbReference type="GO" id="GO:0000403">
    <property type="term" value="F:Y-form DNA binding"/>
    <property type="evidence" value="ECO:0007669"/>
    <property type="project" value="TreeGrafter"/>
</dbReference>
<dbReference type="GO" id="GO:0016787">
    <property type="term" value="F:hydrolase activity"/>
    <property type="evidence" value="ECO:0007669"/>
    <property type="project" value="InterPro"/>
</dbReference>
<protein>
    <submittedName>
        <fullName evidence="4">Irc3p</fullName>
    </submittedName>
</protein>
<evidence type="ECO:0000256" key="1">
    <source>
        <dbReference type="ARBA" id="ARBA00022806"/>
    </source>
</evidence>
<dbReference type="AlphaFoldDB" id="G2WS25"/>
<dbReference type="GO" id="GO:0036121">
    <property type="term" value="F:double-stranded DNA helicase activity"/>
    <property type="evidence" value="ECO:0007669"/>
    <property type="project" value="TreeGrafter"/>
</dbReference>
<feature type="region of interest" description="Disordered" evidence="2">
    <location>
        <begin position="651"/>
        <end position="739"/>
    </location>
</feature>
<keyword evidence="1" id="KW-0347">Helicase</keyword>
<feature type="region of interest" description="Disordered" evidence="2">
    <location>
        <begin position="292"/>
        <end position="328"/>
    </location>
</feature>
<proteinExistence type="predicted"/>
<dbReference type="GeneID" id="20701821"/>
<dbReference type="InterPro" id="IPR006935">
    <property type="entry name" value="Helicase/UvrB_N"/>
</dbReference>
<feature type="region of interest" description="Disordered" evidence="2">
    <location>
        <begin position="545"/>
        <end position="575"/>
    </location>
</feature>
<feature type="compositionally biased region" description="Polar residues" evidence="2">
    <location>
        <begin position="555"/>
        <end position="566"/>
    </location>
</feature>
<dbReference type="InParanoid" id="G2WS25"/>
<organism evidence="4 5">
    <name type="scientific">Verticillium dahliae (strain VdLs.17 / ATCC MYA-4575 / FGSC 10137)</name>
    <name type="common">Verticillium wilt</name>
    <dbReference type="NCBI Taxonomy" id="498257"/>
    <lineage>
        <taxon>Eukaryota</taxon>
        <taxon>Fungi</taxon>
        <taxon>Dikarya</taxon>
        <taxon>Ascomycota</taxon>
        <taxon>Pezizomycotina</taxon>
        <taxon>Sordariomycetes</taxon>
        <taxon>Hypocreomycetidae</taxon>
        <taxon>Glomerellales</taxon>
        <taxon>Plectosphaerellaceae</taxon>
        <taxon>Verticillium</taxon>
    </lineage>
</organism>
<dbReference type="STRING" id="498257.G2WS25"/>
<keyword evidence="1" id="KW-0378">Hydrolase</keyword>
<dbReference type="Pfam" id="PF04851">
    <property type="entry name" value="ResIII"/>
    <property type="match status" value="1"/>
</dbReference>
<dbReference type="OrthoDB" id="16911at2759"/>
<dbReference type="InterPro" id="IPR027417">
    <property type="entry name" value="P-loop_NTPase"/>
</dbReference>
<dbReference type="GO" id="GO:0005524">
    <property type="term" value="F:ATP binding"/>
    <property type="evidence" value="ECO:0007669"/>
    <property type="project" value="InterPro"/>
</dbReference>
<evidence type="ECO:0000313" key="4">
    <source>
        <dbReference type="EMBL" id="EGY13676.1"/>
    </source>
</evidence>
<dbReference type="GO" id="GO:0070125">
    <property type="term" value="P:mitochondrial translational elongation"/>
    <property type="evidence" value="ECO:0007669"/>
    <property type="project" value="TreeGrafter"/>
</dbReference>
<dbReference type="OMA" id="HVIDMVA"/>
<reference evidence="4 5" key="1">
    <citation type="submission" date="2008-03" db="EMBL/GenBank/DDBJ databases">
        <title>The Genome Sequence of Verticillium dahliae VdLs.17.</title>
        <authorList>
            <consortium name="The Broad Institute Genome Sequencing Platform"/>
            <person name="Ma L.-J.J."/>
            <person name="Klosterman S.J."/>
            <person name="Subbarao K."/>
            <person name="Dobinson K."/>
            <person name="Veronese P."/>
            <person name="Kang S."/>
            <person name="Gold S.E."/>
            <person name="Young S."/>
            <person name="Jaffe D."/>
            <person name="Gnerre S."/>
            <person name="Berlin A."/>
            <person name="Heiman D."/>
            <person name="Hepburn T."/>
            <person name="Sykes S."/>
            <person name="Alvarado L."/>
            <person name="Kodira C.D."/>
            <person name="Lander E."/>
            <person name="Galagan J."/>
            <person name="Nusbaum C."/>
            <person name="Birren B."/>
        </authorList>
    </citation>
    <scope>NUCLEOTIDE SEQUENCE [LARGE SCALE GENOMIC DNA]</scope>
    <source>
        <strain evidence="5">VdLs.17 / ATCC MYA-4575 / FGSC 10137</strain>
    </source>
</reference>
<dbReference type="SUPFAM" id="SSF52540">
    <property type="entry name" value="P-loop containing nucleoside triphosphate hydrolases"/>
    <property type="match status" value="1"/>
</dbReference>
<evidence type="ECO:0000259" key="3">
    <source>
        <dbReference type="PROSITE" id="PS51194"/>
    </source>
</evidence>
<dbReference type="PANTHER" id="PTHR47396:SF1">
    <property type="entry name" value="ATP-DEPENDENT HELICASE IRC3-RELATED"/>
    <property type="match status" value="1"/>
</dbReference>
<dbReference type="PROSITE" id="PS51194">
    <property type="entry name" value="HELICASE_CTER"/>
    <property type="match status" value="1"/>
</dbReference>
<name>G2WS25_VERDV</name>
<dbReference type="RefSeq" id="XP_009650030.1">
    <property type="nucleotide sequence ID" value="XM_009651735.1"/>
</dbReference>
<evidence type="ECO:0000313" key="5">
    <source>
        <dbReference type="Proteomes" id="UP000001611"/>
    </source>
</evidence>
<gene>
    <name evidence="4" type="ORF">VDAG_00358</name>
</gene>
<feature type="compositionally biased region" description="Basic and acidic residues" evidence="2">
    <location>
        <begin position="715"/>
        <end position="728"/>
    </location>
</feature>
<dbReference type="Pfam" id="PF00271">
    <property type="entry name" value="Helicase_C"/>
    <property type="match status" value="1"/>
</dbReference>
<dbReference type="InterPro" id="IPR050742">
    <property type="entry name" value="Helicase_Restrict-Modif_Enz"/>
</dbReference>
<feature type="compositionally biased region" description="Basic and acidic residues" evidence="2">
    <location>
        <begin position="292"/>
        <end position="310"/>
    </location>
</feature>
<dbReference type="CDD" id="cd18799">
    <property type="entry name" value="SF2_C_EcoAI-like"/>
    <property type="match status" value="1"/>
</dbReference>
<dbReference type="FunCoup" id="G2WS25">
    <property type="interactions" value="13"/>
</dbReference>
<dbReference type="Gene3D" id="3.40.50.300">
    <property type="entry name" value="P-loop containing nucleotide triphosphate hydrolases"/>
    <property type="match status" value="2"/>
</dbReference>
<feature type="compositionally biased region" description="Polar residues" evidence="2">
    <location>
        <begin position="315"/>
        <end position="328"/>
    </location>
</feature>
<dbReference type="GO" id="GO:0061749">
    <property type="term" value="F:forked DNA-dependent helicase activity"/>
    <property type="evidence" value="ECO:0007669"/>
    <property type="project" value="TreeGrafter"/>
</dbReference>